<dbReference type="EMBL" id="UINC01204428">
    <property type="protein sequence ID" value="SVE25142.1"/>
    <property type="molecule type" value="Genomic_DNA"/>
</dbReference>
<evidence type="ECO:0000256" key="1">
    <source>
        <dbReference type="SAM" id="MobiDB-lite"/>
    </source>
</evidence>
<name>A0A383BYY3_9ZZZZ</name>
<sequence>MKQFFKTLCVLTLLAGLAFSANKRVLKSEFKKDRMKRVEPDYRRGTSASRETCPKEYPQDASGNASHLCDGTSGICNPNPAYAGNSELTIIDSSTNGFGMVATVTRPMDVNSDGNMLVVYRQYAGENTTHGQLGAGYGVVTDDAVQWDVQYNVNSNGNPPWGDPGGGGVGGIGCSQARYPSGIASEEYPYAIWNEYSGGPPTSPPWPADCSDYGGRPYFSYDEFGWGG</sequence>
<protein>
    <submittedName>
        <fullName evidence="2">Uncharacterized protein</fullName>
    </submittedName>
</protein>
<evidence type="ECO:0000313" key="2">
    <source>
        <dbReference type="EMBL" id="SVE25142.1"/>
    </source>
</evidence>
<feature type="region of interest" description="Disordered" evidence="1">
    <location>
        <begin position="40"/>
        <end position="64"/>
    </location>
</feature>
<reference evidence="2" key="1">
    <citation type="submission" date="2018-05" db="EMBL/GenBank/DDBJ databases">
        <authorList>
            <person name="Lanie J.A."/>
            <person name="Ng W.-L."/>
            <person name="Kazmierczak K.M."/>
            <person name="Andrzejewski T.M."/>
            <person name="Davidsen T.M."/>
            <person name="Wayne K.J."/>
            <person name="Tettelin H."/>
            <person name="Glass J.I."/>
            <person name="Rusch D."/>
            <person name="Podicherti R."/>
            <person name="Tsui H.-C.T."/>
            <person name="Winkler M.E."/>
        </authorList>
    </citation>
    <scope>NUCLEOTIDE SEQUENCE</scope>
</reference>
<organism evidence="2">
    <name type="scientific">marine metagenome</name>
    <dbReference type="NCBI Taxonomy" id="408172"/>
    <lineage>
        <taxon>unclassified sequences</taxon>
        <taxon>metagenomes</taxon>
        <taxon>ecological metagenomes</taxon>
    </lineage>
</organism>
<dbReference type="AlphaFoldDB" id="A0A383BYY3"/>
<gene>
    <name evidence="2" type="ORF">METZ01_LOCUS477996</name>
</gene>
<accession>A0A383BYY3</accession>
<feature type="non-terminal residue" evidence="2">
    <location>
        <position position="228"/>
    </location>
</feature>
<proteinExistence type="predicted"/>